<dbReference type="PANTHER" id="PTHR43135:SF4">
    <property type="entry name" value="AMIDOHYDROLASE-RELATED DOMAIN-CONTAINING PROTEIN"/>
    <property type="match status" value="1"/>
</dbReference>
<dbReference type="InterPro" id="IPR006680">
    <property type="entry name" value="Amidohydro-rel"/>
</dbReference>
<protein>
    <submittedName>
        <fullName evidence="2">Amidohydrolase family protein</fullName>
    </submittedName>
</protein>
<comment type="caution">
    <text evidence="2">The sequence shown here is derived from an EMBL/GenBank/DDBJ whole genome shotgun (WGS) entry which is preliminary data.</text>
</comment>
<dbReference type="InterPro" id="IPR011059">
    <property type="entry name" value="Metal-dep_hydrolase_composite"/>
</dbReference>
<feature type="domain" description="Amidohydrolase-related" evidence="1">
    <location>
        <begin position="42"/>
        <end position="345"/>
    </location>
</feature>
<proteinExistence type="predicted"/>
<dbReference type="EMBL" id="BAAAYN010000030">
    <property type="protein sequence ID" value="GAA3391080.1"/>
    <property type="molecule type" value="Genomic_DNA"/>
</dbReference>
<gene>
    <name evidence="2" type="ORF">GCM10020369_47580</name>
</gene>
<dbReference type="InterPro" id="IPR032466">
    <property type="entry name" value="Metal_Hydrolase"/>
</dbReference>
<evidence type="ECO:0000313" key="3">
    <source>
        <dbReference type="Proteomes" id="UP001501676"/>
    </source>
</evidence>
<dbReference type="SUPFAM" id="SSF51338">
    <property type="entry name" value="Composite domain of metallo-dependent hydrolases"/>
    <property type="match status" value="1"/>
</dbReference>
<organism evidence="2 3">
    <name type="scientific">Cryptosporangium minutisporangium</name>
    <dbReference type="NCBI Taxonomy" id="113569"/>
    <lineage>
        <taxon>Bacteria</taxon>
        <taxon>Bacillati</taxon>
        <taxon>Actinomycetota</taxon>
        <taxon>Actinomycetes</taxon>
        <taxon>Cryptosporangiales</taxon>
        <taxon>Cryptosporangiaceae</taxon>
        <taxon>Cryptosporangium</taxon>
    </lineage>
</organism>
<dbReference type="Pfam" id="PF01979">
    <property type="entry name" value="Amidohydro_1"/>
    <property type="match status" value="1"/>
</dbReference>
<dbReference type="SUPFAM" id="SSF51556">
    <property type="entry name" value="Metallo-dependent hydrolases"/>
    <property type="match status" value="1"/>
</dbReference>
<dbReference type="Gene3D" id="3.20.20.140">
    <property type="entry name" value="Metal-dependent hydrolases"/>
    <property type="match status" value="1"/>
</dbReference>
<keyword evidence="3" id="KW-1185">Reference proteome</keyword>
<accession>A0ABP6T3A9</accession>
<dbReference type="Proteomes" id="UP001501676">
    <property type="component" value="Unassembled WGS sequence"/>
</dbReference>
<reference evidence="3" key="1">
    <citation type="journal article" date="2019" name="Int. J. Syst. Evol. Microbiol.">
        <title>The Global Catalogue of Microorganisms (GCM) 10K type strain sequencing project: providing services to taxonomists for standard genome sequencing and annotation.</title>
        <authorList>
            <consortium name="The Broad Institute Genomics Platform"/>
            <consortium name="The Broad Institute Genome Sequencing Center for Infectious Disease"/>
            <person name="Wu L."/>
            <person name="Ma J."/>
        </authorList>
    </citation>
    <scope>NUCLEOTIDE SEQUENCE [LARGE SCALE GENOMIC DNA]</scope>
    <source>
        <strain evidence="3">JCM 9458</strain>
    </source>
</reference>
<dbReference type="PANTHER" id="PTHR43135">
    <property type="entry name" value="ALPHA-D-RIBOSE 1-METHYLPHOSPHONATE 5-TRIPHOSPHATE DIPHOSPHATASE"/>
    <property type="match status" value="1"/>
</dbReference>
<dbReference type="InterPro" id="IPR051781">
    <property type="entry name" value="Metallo-dep_Hydrolase"/>
</dbReference>
<dbReference type="Gene3D" id="2.30.40.10">
    <property type="entry name" value="Urease, subunit C, domain 1"/>
    <property type="match status" value="1"/>
</dbReference>
<evidence type="ECO:0000259" key="1">
    <source>
        <dbReference type="Pfam" id="PF01979"/>
    </source>
</evidence>
<sequence>MTALHLRGVALPDDVERDVWIVGDRLTFEPVAGAETVASGGFLVPGLVDAHCHPGIAPGGPVADVAEAKRLALIDRDAGVLTIRDAGSPVDYRELDDDPDMPRLIRAGRHLAPHRRYIPGLAVECAPEELAAQAAIQAKLGNGWVKLVGDWIDRGAGDLGPTYDDATFAAAVSAAHDAGARVAVHTFSEAALPGLIAAGVDSIEHGTGLSLDLIDAMAAQGTALVPTMTNIATFGNIADKAEPKFPGYADHMRRLRDGFPAVVRAAYEAGVPIYVGTDAGGGVEHGLAAGEMLRLADAGMTPLDVLAAGSWGARAWLGLPGLEEGALADVVVYEADPREDLRVLQAPSRIVLRGRVIA</sequence>
<dbReference type="RefSeq" id="WP_345730397.1">
    <property type="nucleotide sequence ID" value="NZ_BAAAYN010000030.1"/>
</dbReference>
<evidence type="ECO:0000313" key="2">
    <source>
        <dbReference type="EMBL" id="GAA3391080.1"/>
    </source>
</evidence>
<name>A0ABP6T3A9_9ACTN</name>